<gene>
    <name evidence="4" type="ORF">KU75_21135</name>
</gene>
<evidence type="ECO:0000313" key="5">
    <source>
        <dbReference type="Proteomes" id="UP000029447"/>
    </source>
</evidence>
<proteinExistence type="predicted"/>
<dbReference type="PIRSF" id="PIRSF004576">
    <property type="entry name" value="Resolvase_Rsv"/>
    <property type="match status" value="1"/>
</dbReference>
<keyword evidence="5" id="KW-1185">Reference proteome</keyword>
<evidence type="ECO:0000259" key="3">
    <source>
        <dbReference type="PROSITE" id="PS51898"/>
    </source>
</evidence>
<evidence type="ECO:0000313" key="4">
    <source>
        <dbReference type="EMBL" id="KGA39685.1"/>
    </source>
</evidence>
<dbReference type="PANTHER" id="PTHR30349">
    <property type="entry name" value="PHAGE INTEGRASE-RELATED"/>
    <property type="match status" value="1"/>
</dbReference>
<dbReference type="InterPro" id="IPR016423">
    <property type="entry name" value="Resolvase_Rsv"/>
</dbReference>
<name>A0ABR4VJZ3_9GAMM</name>
<dbReference type="SUPFAM" id="SSF56349">
    <property type="entry name" value="DNA breaking-rejoining enzymes"/>
    <property type="match status" value="1"/>
</dbReference>
<dbReference type="InterPro" id="IPR050090">
    <property type="entry name" value="Tyrosine_recombinase_XerCD"/>
</dbReference>
<protein>
    <submittedName>
        <fullName evidence="4">Resolvase</fullName>
    </submittedName>
</protein>
<keyword evidence="1" id="KW-0229">DNA integration</keyword>
<dbReference type="InterPro" id="IPR013762">
    <property type="entry name" value="Integrase-like_cat_sf"/>
</dbReference>
<dbReference type="EMBL" id="JQOF01000028">
    <property type="protein sequence ID" value="KGA39685.1"/>
    <property type="molecule type" value="Genomic_DNA"/>
</dbReference>
<dbReference type="RefSeq" id="WP_044208306.1">
    <property type="nucleotide sequence ID" value="NZ_JQOF01000028.1"/>
</dbReference>
<reference evidence="4 5" key="1">
    <citation type="submission" date="2014-08" db="EMBL/GenBank/DDBJ databases">
        <title>Genome sequences of NCPPB Pectobacterium isolates.</title>
        <authorList>
            <person name="Glover R.H."/>
            <person name="Sapp M."/>
            <person name="Elphinstone J."/>
        </authorList>
    </citation>
    <scope>NUCLEOTIDE SEQUENCE [LARGE SCALE GENOMIC DNA]</scope>
    <source>
        <strain evidence="4 5">NCPPB3841</strain>
    </source>
</reference>
<dbReference type="InterPro" id="IPR002104">
    <property type="entry name" value="Integrase_catalytic"/>
</dbReference>
<accession>A0ABR4VJZ3</accession>
<comment type="caution">
    <text evidence="4">The sequence shown here is derived from an EMBL/GenBank/DDBJ whole genome shotgun (WGS) entry which is preliminary data.</text>
</comment>
<dbReference type="CDD" id="cd00397">
    <property type="entry name" value="DNA_BRE_C"/>
    <property type="match status" value="1"/>
</dbReference>
<dbReference type="InterPro" id="IPR011010">
    <property type="entry name" value="DNA_brk_join_enz"/>
</dbReference>
<dbReference type="PANTHER" id="PTHR30349:SF90">
    <property type="entry name" value="TYROSINE RECOMBINASE XERD"/>
    <property type="match status" value="1"/>
</dbReference>
<feature type="domain" description="Tyr recombinase" evidence="3">
    <location>
        <begin position="39"/>
        <end position="242"/>
    </location>
</feature>
<dbReference type="Gene3D" id="1.10.443.10">
    <property type="entry name" value="Intergrase catalytic core"/>
    <property type="match status" value="1"/>
</dbReference>
<dbReference type="Proteomes" id="UP000029447">
    <property type="component" value="Unassembled WGS sequence"/>
</dbReference>
<sequence>MTGSLLPAPYPMGATPQLPVAIDYPSALALRQVAAIHDSAPKYLLAPEISALLHYIPDLYRKTLFATLWNTGARINEILALTRGDFVLAPPYPFVQLATLKQRSEKASRGAGRLPAGITTNRVVPLSDPQYVSQLEMMIATLKIPLERRNKRSGRTEKARIWEITDRTVRTWLTEAVEAAAADGVTFSVPVTPHTFRHSYAMHMLYAGIPLKVLQSLMGHKSISSTEVYTKVFALDVAARHRVQFQMSGSDAVTLLKNTNADINKRQLNSF</sequence>
<dbReference type="PROSITE" id="PS51898">
    <property type="entry name" value="TYR_RECOMBINASE"/>
    <property type="match status" value="1"/>
</dbReference>
<evidence type="ECO:0000256" key="1">
    <source>
        <dbReference type="ARBA" id="ARBA00022908"/>
    </source>
</evidence>
<keyword evidence="2" id="KW-0233">DNA recombination</keyword>
<organism evidence="4 5">
    <name type="scientific">Pectobacterium odoriferum</name>
    <dbReference type="NCBI Taxonomy" id="78398"/>
    <lineage>
        <taxon>Bacteria</taxon>
        <taxon>Pseudomonadati</taxon>
        <taxon>Pseudomonadota</taxon>
        <taxon>Gammaproteobacteria</taxon>
        <taxon>Enterobacterales</taxon>
        <taxon>Pectobacteriaceae</taxon>
        <taxon>Pectobacterium</taxon>
    </lineage>
</organism>
<dbReference type="Pfam" id="PF00589">
    <property type="entry name" value="Phage_integrase"/>
    <property type="match status" value="1"/>
</dbReference>
<dbReference type="GeneID" id="93388643"/>
<evidence type="ECO:0000256" key="2">
    <source>
        <dbReference type="ARBA" id="ARBA00023172"/>
    </source>
</evidence>